<dbReference type="Pfam" id="PF01403">
    <property type="entry name" value="Sema"/>
    <property type="match status" value="1"/>
</dbReference>
<dbReference type="InterPro" id="IPR036352">
    <property type="entry name" value="Semap_dom_sf"/>
</dbReference>
<evidence type="ECO:0000256" key="3">
    <source>
        <dbReference type="SAM" id="SignalP"/>
    </source>
</evidence>
<dbReference type="InterPro" id="IPR015943">
    <property type="entry name" value="WD40/YVTN_repeat-like_dom_sf"/>
</dbReference>
<comment type="caution">
    <text evidence="5">The sequence shown here is derived from an EMBL/GenBank/DDBJ whole genome shotgun (WGS) entry which is preliminary data.</text>
</comment>
<dbReference type="InterPro" id="IPR001627">
    <property type="entry name" value="Semap_dom"/>
</dbReference>
<organism evidence="5 6">
    <name type="scientific">Mytilus edulis</name>
    <name type="common">Blue mussel</name>
    <dbReference type="NCBI Taxonomy" id="6550"/>
    <lineage>
        <taxon>Eukaryota</taxon>
        <taxon>Metazoa</taxon>
        <taxon>Spiralia</taxon>
        <taxon>Lophotrochozoa</taxon>
        <taxon>Mollusca</taxon>
        <taxon>Bivalvia</taxon>
        <taxon>Autobranchia</taxon>
        <taxon>Pteriomorphia</taxon>
        <taxon>Mytilida</taxon>
        <taxon>Mytiloidea</taxon>
        <taxon>Mytilidae</taxon>
        <taxon>Mytilinae</taxon>
        <taxon>Mytilus</taxon>
    </lineage>
</organism>
<evidence type="ECO:0000256" key="2">
    <source>
        <dbReference type="SAM" id="MobiDB-lite"/>
    </source>
</evidence>
<evidence type="ECO:0000313" key="5">
    <source>
        <dbReference type="EMBL" id="CAG2221461.1"/>
    </source>
</evidence>
<feature type="compositionally biased region" description="Basic and acidic residues" evidence="2">
    <location>
        <begin position="529"/>
        <end position="538"/>
    </location>
</feature>
<protein>
    <submittedName>
        <fullName evidence="5">PLXNA</fullName>
    </submittedName>
</protein>
<proteinExistence type="predicted"/>
<dbReference type="SUPFAM" id="SSF101912">
    <property type="entry name" value="Sema domain"/>
    <property type="match status" value="1"/>
</dbReference>
<dbReference type="SMART" id="SM00630">
    <property type="entry name" value="Sema"/>
    <property type="match status" value="1"/>
</dbReference>
<feature type="compositionally biased region" description="Basic residues" evidence="2">
    <location>
        <begin position="543"/>
        <end position="559"/>
    </location>
</feature>
<dbReference type="EMBL" id="CAJPWZ010001681">
    <property type="protein sequence ID" value="CAG2221461.1"/>
    <property type="molecule type" value="Genomic_DNA"/>
</dbReference>
<dbReference type="PROSITE" id="PS51004">
    <property type="entry name" value="SEMA"/>
    <property type="match status" value="1"/>
</dbReference>
<evidence type="ECO:0000259" key="4">
    <source>
        <dbReference type="PROSITE" id="PS51004"/>
    </source>
</evidence>
<feature type="domain" description="Sema" evidence="4">
    <location>
        <begin position="1"/>
        <end position="433"/>
    </location>
</feature>
<feature type="compositionally biased region" description="Basic and acidic residues" evidence="2">
    <location>
        <begin position="500"/>
        <end position="515"/>
    </location>
</feature>
<feature type="signal peptide" evidence="3">
    <location>
        <begin position="1"/>
        <end position="18"/>
    </location>
</feature>
<comment type="caution">
    <text evidence="1">Lacks conserved residue(s) required for the propagation of feature annotation.</text>
</comment>
<dbReference type="Gene3D" id="2.130.10.10">
    <property type="entry name" value="YVTN repeat-like/Quinoprotein amine dehydrogenase"/>
    <property type="match status" value="1"/>
</dbReference>
<dbReference type="AlphaFoldDB" id="A0A8S3SK01"/>
<name>A0A8S3SK01_MYTED</name>
<sequence>MKSEICIFALVFISIAFSRNVYDIHKVGHRPVLSVEGDYVYVGGELGLVNLDKKSFEELKFMSVQNVWAVLVDDDANLLIVCSSLGDGKSQCHKMTRNLKENDITSEQFMIDLNTPPLSIKCRLSDEIGIVIAAPYIKSFTNRKDSKTIYSLQIGSLDEFMYSSNTVYQLGYNENMNRSQMRYIAGFVHEQFVYFLYNVYLNDQFIEAKLGKMCASHHTYSSTGFRTSYEDIPLVCYHDNVNYTKIEDGLVLNGTMIASFSNMESSVICSFSIKELAKRFLDSRINILRCNQKTGWKNRSLKPDPFSAWQPKTCIHLNNQTCAESMVCNVIKGDFCNTVLYYTIEGVDPIVSSAVYNPTRRVLRHLAKVDSNDRVLIAATNSGYIIKLNISSSDSYAVDVEYKITGSHNIVDLQTLNGTLYILTDTELQRIAVDDWFFGNDCSIQQPSIYICIMTVISKIQKLRAENRREQKRKWKQKSKNDQTKALSKSSSAIRKRRQREKDRNSKIEDIEKRAATTKRKHKSRTKKKDQISAKEIIEQTLRGRKTNRQRIWRGKQKQKQPQSPVQLNLTTAEDKNDPFKNKMSRSRAVRKLKRALPVTPSKRVATVKAYLSTNKSPTAITLQRIGLVPSPEEIKESKLNASVVEDIKTFLSNEKLKRNDQSRASVEVLAASVSGPAVGNCRAKVDLAKKLGVPVRRITKGFRVRSRVLTSDKFSYEYVKRKTRSDKFV</sequence>
<feature type="compositionally biased region" description="Basic residues" evidence="2">
    <location>
        <begin position="516"/>
        <end position="528"/>
    </location>
</feature>
<feature type="chain" id="PRO_5035934078" evidence="3">
    <location>
        <begin position="19"/>
        <end position="730"/>
    </location>
</feature>
<feature type="compositionally biased region" description="Polar residues" evidence="2">
    <location>
        <begin position="484"/>
        <end position="493"/>
    </location>
</feature>
<accession>A0A8S3SK01</accession>
<keyword evidence="3" id="KW-0732">Signal</keyword>
<reference evidence="5" key="1">
    <citation type="submission" date="2021-03" db="EMBL/GenBank/DDBJ databases">
        <authorList>
            <person name="Bekaert M."/>
        </authorList>
    </citation>
    <scope>NUCLEOTIDE SEQUENCE</scope>
</reference>
<keyword evidence="6" id="KW-1185">Reference proteome</keyword>
<evidence type="ECO:0000256" key="1">
    <source>
        <dbReference type="PROSITE-ProRule" id="PRU00352"/>
    </source>
</evidence>
<gene>
    <name evidence="5" type="ORF">MEDL_34869</name>
</gene>
<evidence type="ECO:0000313" key="6">
    <source>
        <dbReference type="Proteomes" id="UP000683360"/>
    </source>
</evidence>
<dbReference type="Proteomes" id="UP000683360">
    <property type="component" value="Unassembled WGS sequence"/>
</dbReference>
<feature type="region of interest" description="Disordered" evidence="2">
    <location>
        <begin position="470"/>
        <end position="566"/>
    </location>
</feature>